<accession>A0A076GCD4</accession>
<dbReference type="GeneID" id="22475347"/>
<dbReference type="OrthoDB" id="25451at10239"/>
<dbReference type="EMBL" id="KM190144">
    <property type="protein sequence ID" value="AII27549.1"/>
    <property type="molecule type" value="Genomic_DNA"/>
</dbReference>
<protein>
    <submittedName>
        <fullName evidence="1">Uncharacterized protein</fullName>
    </submittedName>
</protein>
<proteinExistence type="predicted"/>
<dbReference type="Proteomes" id="UP000028961">
    <property type="component" value="Segment"/>
</dbReference>
<keyword evidence="2" id="KW-1185">Reference proteome</keyword>
<evidence type="ECO:0000313" key="1">
    <source>
        <dbReference type="EMBL" id="AII27549.1"/>
    </source>
</evidence>
<reference evidence="1 2" key="1">
    <citation type="journal article" date="2015" name="Genome Announc.">
        <title>Genomic Analysis of Broad-Host-Range Enterobacteriophage Av-05.</title>
        <authorList>
            <person name="Amarillas L."/>
            <person name="Lopez-Cuevas O."/>
            <person name="Leon-Felix J."/>
            <person name="Castro-Del Campo N."/>
            <person name="Gerba C.P."/>
            <person name="Chaidez C."/>
        </authorList>
    </citation>
    <scope>NUCLEOTIDE SEQUENCE [LARGE SCALE GENOMIC DNA]</scope>
</reference>
<name>A0A076GCD4_9CAUD</name>
<gene>
    <name evidence="1" type="ORF">Av05_006</name>
</gene>
<dbReference type="KEGG" id="vg:22475347"/>
<organism evidence="1 2">
    <name type="scientific">Escherichia phage Av-05</name>
    <dbReference type="NCBI Taxonomy" id="1527519"/>
    <lineage>
        <taxon>Viruses</taxon>
        <taxon>Duplodnaviria</taxon>
        <taxon>Heunggongvirae</taxon>
        <taxon>Uroviricota</taxon>
        <taxon>Caudoviricetes</taxon>
        <taxon>Vequintavirinae</taxon>
        <taxon>Avunavirus</taxon>
        <taxon>Avunavirus Av05</taxon>
    </lineage>
</organism>
<dbReference type="RefSeq" id="YP_009111080.1">
    <property type="nucleotide sequence ID" value="NC_025830.1"/>
</dbReference>
<sequence>MLTVKVVSPNDEQIFCGKIVGYCAHQKSIAISGVDQKVFLSEDQTAYVINANGKTISVYRGKP</sequence>
<evidence type="ECO:0000313" key="2">
    <source>
        <dbReference type="Proteomes" id="UP000028961"/>
    </source>
</evidence>